<sequence length="97" mass="10344">MGRMFGMTELQLRIGGGSVTEDEMATLAERYPLTDSAMYMCRIGPSFQEPIDDDDSTADEEDGSNEDPSEDVGPRDDDSDVGDGDGDAASKAGSLEK</sequence>
<evidence type="ECO:0000313" key="3">
    <source>
        <dbReference type="Proteomes" id="UP000824120"/>
    </source>
</evidence>
<evidence type="ECO:0000313" key="2">
    <source>
        <dbReference type="EMBL" id="KAG5610716.1"/>
    </source>
</evidence>
<name>A0A9J5ZGU3_SOLCO</name>
<accession>A0A9J5ZGU3</accession>
<dbReference type="AlphaFoldDB" id="A0A9J5ZGU3"/>
<proteinExistence type="predicted"/>
<feature type="compositionally biased region" description="Low complexity" evidence="1">
    <location>
        <begin position="87"/>
        <end position="97"/>
    </location>
</feature>
<dbReference type="EMBL" id="JACXVP010000004">
    <property type="protein sequence ID" value="KAG5610716.1"/>
    <property type="molecule type" value="Genomic_DNA"/>
</dbReference>
<dbReference type="OrthoDB" id="1305292at2759"/>
<evidence type="ECO:0000256" key="1">
    <source>
        <dbReference type="SAM" id="MobiDB-lite"/>
    </source>
</evidence>
<feature type="region of interest" description="Disordered" evidence="1">
    <location>
        <begin position="43"/>
        <end position="97"/>
    </location>
</feature>
<reference evidence="2 3" key="1">
    <citation type="submission" date="2020-09" db="EMBL/GenBank/DDBJ databases">
        <title>De no assembly of potato wild relative species, Solanum commersonii.</title>
        <authorList>
            <person name="Cho K."/>
        </authorList>
    </citation>
    <scope>NUCLEOTIDE SEQUENCE [LARGE SCALE GENOMIC DNA]</scope>
    <source>
        <strain evidence="2">LZ3.2</strain>
        <tissue evidence="2">Leaf</tissue>
    </source>
</reference>
<protein>
    <submittedName>
        <fullName evidence="2">Uncharacterized protein</fullName>
    </submittedName>
</protein>
<keyword evidence="3" id="KW-1185">Reference proteome</keyword>
<organism evidence="2 3">
    <name type="scientific">Solanum commersonii</name>
    <name type="common">Commerson's wild potato</name>
    <name type="synonym">Commerson's nightshade</name>
    <dbReference type="NCBI Taxonomy" id="4109"/>
    <lineage>
        <taxon>Eukaryota</taxon>
        <taxon>Viridiplantae</taxon>
        <taxon>Streptophyta</taxon>
        <taxon>Embryophyta</taxon>
        <taxon>Tracheophyta</taxon>
        <taxon>Spermatophyta</taxon>
        <taxon>Magnoliopsida</taxon>
        <taxon>eudicotyledons</taxon>
        <taxon>Gunneridae</taxon>
        <taxon>Pentapetalae</taxon>
        <taxon>asterids</taxon>
        <taxon>lamiids</taxon>
        <taxon>Solanales</taxon>
        <taxon>Solanaceae</taxon>
        <taxon>Solanoideae</taxon>
        <taxon>Solaneae</taxon>
        <taxon>Solanum</taxon>
    </lineage>
</organism>
<feature type="compositionally biased region" description="Acidic residues" evidence="1">
    <location>
        <begin position="50"/>
        <end position="70"/>
    </location>
</feature>
<gene>
    <name evidence="2" type="ORF">H5410_021997</name>
</gene>
<feature type="compositionally biased region" description="Acidic residues" evidence="1">
    <location>
        <begin position="77"/>
        <end position="86"/>
    </location>
</feature>
<comment type="caution">
    <text evidence="2">The sequence shown here is derived from an EMBL/GenBank/DDBJ whole genome shotgun (WGS) entry which is preliminary data.</text>
</comment>
<dbReference type="Proteomes" id="UP000824120">
    <property type="component" value="Chromosome 4"/>
</dbReference>